<dbReference type="Pfam" id="PF03193">
    <property type="entry name" value="RsgA_GTPase"/>
    <property type="match status" value="1"/>
</dbReference>
<feature type="binding site" evidence="10">
    <location>
        <position position="306"/>
    </location>
    <ligand>
        <name>Zn(2+)</name>
        <dbReference type="ChEBI" id="CHEBI:29105"/>
    </ligand>
</feature>
<dbReference type="GO" id="GO:0042274">
    <property type="term" value="P:ribosomal small subunit biogenesis"/>
    <property type="evidence" value="ECO:0007669"/>
    <property type="project" value="UniProtKB-UniRule"/>
</dbReference>
<keyword evidence="2 10" id="KW-0690">Ribosome biogenesis</keyword>
<name>A0A3N7HUE9_9BURK</name>
<dbReference type="EC" id="3.6.1.-" evidence="10"/>
<gene>
    <name evidence="10 13" type="primary">rsgA</name>
    <name evidence="13" type="ORF">DZC73_07730</name>
</gene>
<evidence type="ECO:0000256" key="5">
    <source>
        <dbReference type="ARBA" id="ARBA00022741"/>
    </source>
</evidence>
<comment type="subunit">
    <text evidence="10">Monomer. Associates with 30S ribosomal subunit, binds 16S rRNA.</text>
</comment>
<feature type="domain" description="CP-type G" evidence="12">
    <location>
        <begin position="106"/>
        <end position="270"/>
    </location>
</feature>
<dbReference type="PROSITE" id="PS50936">
    <property type="entry name" value="ENGC_GTPASE"/>
    <property type="match status" value="1"/>
</dbReference>
<dbReference type="InterPro" id="IPR004881">
    <property type="entry name" value="Ribosome_biogen_GTPase_RsgA"/>
</dbReference>
<dbReference type="EMBL" id="QUSW01000002">
    <property type="protein sequence ID" value="RQP25443.1"/>
    <property type="molecule type" value="Genomic_DNA"/>
</dbReference>
<keyword evidence="4 10" id="KW-0699">rRNA-binding</keyword>
<keyword evidence="8 10" id="KW-0694">RNA-binding</keyword>
<dbReference type="OrthoDB" id="9809485at2"/>
<dbReference type="SUPFAM" id="SSF52540">
    <property type="entry name" value="P-loop containing nucleoside triphosphate hydrolases"/>
    <property type="match status" value="1"/>
</dbReference>
<comment type="subcellular location">
    <subcellularLocation>
        <location evidence="10">Cytoplasm</location>
    </subcellularLocation>
</comment>
<dbReference type="InterPro" id="IPR010914">
    <property type="entry name" value="RsgA_GTPase_dom"/>
</dbReference>
<reference evidence="13 14" key="2">
    <citation type="submission" date="2018-12" db="EMBL/GenBank/DDBJ databases">
        <title>Rhizobacter gummiphilus sp. nov., a rubber-degrading bacterium isolated from the soil of a botanical garden in Japan.</title>
        <authorList>
            <person name="Shunsuke S.S."/>
        </authorList>
    </citation>
    <scope>NUCLEOTIDE SEQUENCE [LARGE SCALE GENOMIC DNA]</scope>
    <source>
        <strain evidence="13 14">S-16</strain>
    </source>
</reference>
<keyword evidence="7 10" id="KW-0862">Zinc</keyword>
<comment type="caution">
    <text evidence="13">The sequence shown here is derived from an EMBL/GenBank/DDBJ whole genome shotgun (WGS) entry which is preliminary data.</text>
</comment>
<evidence type="ECO:0000256" key="3">
    <source>
        <dbReference type="ARBA" id="ARBA00022723"/>
    </source>
</evidence>
<accession>A0A3N7HUE9</accession>
<evidence type="ECO:0000259" key="12">
    <source>
        <dbReference type="PROSITE" id="PS51721"/>
    </source>
</evidence>
<keyword evidence="5 10" id="KW-0547">Nucleotide-binding</keyword>
<evidence type="ECO:0000313" key="14">
    <source>
        <dbReference type="Proteomes" id="UP000267464"/>
    </source>
</evidence>
<dbReference type="InterPro" id="IPR030378">
    <property type="entry name" value="G_CP_dom"/>
</dbReference>
<evidence type="ECO:0000256" key="4">
    <source>
        <dbReference type="ARBA" id="ARBA00022730"/>
    </source>
</evidence>
<evidence type="ECO:0000256" key="7">
    <source>
        <dbReference type="ARBA" id="ARBA00022833"/>
    </source>
</evidence>
<feature type="binding site" evidence="10">
    <location>
        <position position="298"/>
    </location>
    <ligand>
        <name>Zn(2+)</name>
        <dbReference type="ChEBI" id="CHEBI:29105"/>
    </ligand>
</feature>
<keyword evidence="1 10" id="KW-0963">Cytoplasm</keyword>
<dbReference type="PROSITE" id="PS51721">
    <property type="entry name" value="G_CP"/>
    <property type="match status" value="1"/>
</dbReference>
<feature type="binding site" evidence="10">
    <location>
        <position position="293"/>
    </location>
    <ligand>
        <name>Zn(2+)</name>
        <dbReference type="ChEBI" id="CHEBI:29105"/>
    </ligand>
</feature>
<dbReference type="CDD" id="cd01854">
    <property type="entry name" value="YjeQ_EngC"/>
    <property type="match status" value="1"/>
</dbReference>
<dbReference type="RefSeq" id="WP_124539665.1">
    <property type="nucleotide sequence ID" value="NZ_QUSW01000002.1"/>
</dbReference>
<evidence type="ECO:0000256" key="2">
    <source>
        <dbReference type="ARBA" id="ARBA00022517"/>
    </source>
</evidence>
<feature type="domain" description="EngC GTPase" evidence="11">
    <location>
        <begin position="116"/>
        <end position="268"/>
    </location>
</feature>
<evidence type="ECO:0000256" key="9">
    <source>
        <dbReference type="ARBA" id="ARBA00023134"/>
    </source>
</evidence>
<dbReference type="PANTHER" id="PTHR32120">
    <property type="entry name" value="SMALL RIBOSOMAL SUBUNIT BIOGENESIS GTPASE RSGA"/>
    <property type="match status" value="1"/>
</dbReference>
<evidence type="ECO:0000256" key="1">
    <source>
        <dbReference type="ARBA" id="ARBA00022490"/>
    </source>
</evidence>
<evidence type="ECO:0000256" key="10">
    <source>
        <dbReference type="HAMAP-Rule" id="MF_01820"/>
    </source>
</evidence>
<dbReference type="Proteomes" id="UP000267464">
    <property type="component" value="Unassembled WGS sequence"/>
</dbReference>
<keyword evidence="6 10" id="KW-0378">Hydrolase</keyword>
<proteinExistence type="inferred from homology"/>
<evidence type="ECO:0000259" key="11">
    <source>
        <dbReference type="PROSITE" id="PS50936"/>
    </source>
</evidence>
<keyword evidence="9 10" id="KW-0342">GTP-binding</keyword>
<dbReference type="GO" id="GO:0005525">
    <property type="term" value="F:GTP binding"/>
    <property type="evidence" value="ECO:0007669"/>
    <property type="project" value="UniProtKB-UniRule"/>
</dbReference>
<dbReference type="GO" id="GO:0019843">
    <property type="term" value="F:rRNA binding"/>
    <property type="evidence" value="ECO:0007669"/>
    <property type="project" value="UniProtKB-KW"/>
</dbReference>
<comment type="cofactor">
    <cofactor evidence="10">
        <name>Zn(2+)</name>
        <dbReference type="ChEBI" id="CHEBI:29105"/>
    </cofactor>
    <text evidence="10">Binds 1 zinc ion per subunit.</text>
</comment>
<protein>
    <recommendedName>
        <fullName evidence="10">Small ribosomal subunit biogenesis GTPase RsgA</fullName>
        <ecNumber evidence="10">3.6.1.-</ecNumber>
    </recommendedName>
</protein>
<dbReference type="GO" id="GO:0005737">
    <property type="term" value="C:cytoplasm"/>
    <property type="evidence" value="ECO:0007669"/>
    <property type="project" value="UniProtKB-SubCell"/>
</dbReference>
<organism evidence="13 14">
    <name type="scientific">Piscinibacter terrae</name>
    <dbReference type="NCBI Taxonomy" id="2496871"/>
    <lineage>
        <taxon>Bacteria</taxon>
        <taxon>Pseudomonadati</taxon>
        <taxon>Pseudomonadota</taxon>
        <taxon>Betaproteobacteria</taxon>
        <taxon>Burkholderiales</taxon>
        <taxon>Sphaerotilaceae</taxon>
        <taxon>Piscinibacter</taxon>
    </lineage>
</organism>
<dbReference type="GO" id="GO:0003924">
    <property type="term" value="F:GTPase activity"/>
    <property type="evidence" value="ECO:0007669"/>
    <property type="project" value="UniProtKB-UniRule"/>
</dbReference>
<keyword evidence="3 10" id="KW-0479">Metal-binding</keyword>
<feature type="binding site" evidence="10">
    <location>
        <begin position="212"/>
        <end position="220"/>
    </location>
    <ligand>
        <name>GTP</name>
        <dbReference type="ChEBI" id="CHEBI:37565"/>
    </ligand>
</feature>
<dbReference type="Gene3D" id="1.10.40.50">
    <property type="entry name" value="Probable gtpase engc, domain 3"/>
    <property type="match status" value="1"/>
</dbReference>
<evidence type="ECO:0000313" key="13">
    <source>
        <dbReference type="EMBL" id="RQP25443.1"/>
    </source>
</evidence>
<dbReference type="HAMAP" id="MF_01820">
    <property type="entry name" value="GTPase_RsgA"/>
    <property type="match status" value="1"/>
</dbReference>
<comment type="function">
    <text evidence="10">One of several proteins that assist in the late maturation steps of the functional core of the 30S ribosomal subunit. Helps release RbfA from mature subunits. May play a role in the assembly of ribosomal proteins into the subunit. Circularly permuted GTPase that catalyzes slow GTP hydrolysis, GTPase activity is stimulated by the 30S ribosomal subunit.</text>
</comment>
<keyword evidence="14" id="KW-1185">Reference proteome</keyword>
<dbReference type="Gene3D" id="3.40.50.300">
    <property type="entry name" value="P-loop containing nucleotide triphosphate hydrolases"/>
    <property type="match status" value="1"/>
</dbReference>
<dbReference type="NCBIfam" id="TIGR00157">
    <property type="entry name" value="ribosome small subunit-dependent GTPase A"/>
    <property type="match status" value="1"/>
</dbReference>
<dbReference type="PANTHER" id="PTHR32120:SF10">
    <property type="entry name" value="SMALL RIBOSOMAL SUBUNIT BIOGENESIS GTPASE RSGA"/>
    <property type="match status" value="1"/>
</dbReference>
<evidence type="ECO:0000256" key="8">
    <source>
        <dbReference type="ARBA" id="ARBA00022884"/>
    </source>
</evidence>
<feature type="binding site" evidence="10">
    <location>
        <begin position="155"/>
        <end position="158"/>
    </location>
    <ligand>
        <name>GTP</name>
        <dbReference type="ChEBI" id="CHEBI:37565"/>
    </ligand>
</feature>
<dbReference type="GO" id="GO:0046872">
    <property type="term" value="F:metal ion binding"/>
    <property type="evidence" value="ECO:0007669"/>
    <property type="project" value="UniProtKB-KW"/>
</dbReference>
<evidence type="ECO:0000256" key="6">
    <source>
        <dbReference type="ARBA" id="ARBA00022801"/>
    </source>
</evidence>
<comment type="similarity">
    <text evidence="10">Belongs to the TRAFAC class YlqF/YawG GTPase family. RsgA subfamily.</text>
</comment>
<dbReference type="InterPro" id="IPR027417">
    <property type="entry name" value="P-loop_NTPase"/>
</dbReference>
<reference evidence="13 14" key="1">
    <citation type="submission" date="2018-08" db="EMBL/GenBank/DDBJ databases">
        <authorList>
            <person name="Khan S.A."/>
            <person name="Jeon C.O."/>
            <person name="Chun B.H."/>
            <person name="Jeong S.E."/>
        </authorList>
    </citation>
    <scope>NUCLEOTIDE SEQUENCE [LARGE SCALE GENOMIC DNA]</scope>
    <source>
        <strain evidence="13 14">S-16</strain>
    </source>
</reference>
<sequence length="362" mass="39885">MIDVDFNTLHLMGLTPAMAQHLVLQPEPEGGPFTLARLTEVHRDSVRVHDGRHERSARVLPRVSRELDDDDTAPAVGDWVLLQPDAHGDCWVHARLPPLSHIARRDADGSRHPVVSNVDTALIVMGLDDDFNLRRLERYLALVQGSGVQPVVVLTKADVAAPTAQLLAPRLQEIRDRMSDALDVIAVNGTHPSAAQALAPWLNDGQTVVLMGSSGAGKSTLTNTLAGAFVQDTGAVREHDSRGKHTTTSRSLHCLPGGACVIDTPGLRALRPDVDEATLAWLFDDIGRLALHCRFRDCRHQDEPGCAVREGIGHDRLRNYHKLLREARRDTMSVLERQQQAAAWKVRGKATRAWMKMKRGDE</sequence>
<dbReference type="AlphaFoldDB" id="A0A3N7HUE9"/>
<feature type="binding site" evidence="10">
    <location>
        <position position="300"/>
    </location>
    <ligand>
        <name>Zn(2+)</name>
        <dbReference type="ChEBI" id="CHEBI:29105"/>
    </ligand>
</feature>